<gene>
    <name evidence="1" type="ORF">SAMN04488121_106354</name>
</gene>
<evidence type="ECO:0000313" key="2">
    <source>
        <dbReference type="Proteomes" id="UP000199045"/>
    </source>
</evidence>
<proteinExistence type="predicted"/>
<name>A0A1G7X975_CHIFI</name>
<protein>
    <submittedName>
        <fullName evidence="1">Uncharacterized protein</fullName>
    </submittedName>
</protein>
<sequence length="46" mass="5382">MLSHALLYDKDGLFNIIANSFFQCDNQLFATYKICTIMLPEKKVWP</sequence>
<reference evidence="2" key="1">
    <citation type="submission" date="2016-10" db="EMBL/GenBank/DDBJ databases">
        <authorList>
            <person name="Varghese N."/>
            <person name="Submissions S."/>
        </authorList>
    </citation>
    <scope>NUCLEOTIDE SEQUENCE [LARGE SCALE GENOMIC DNA]</scope>
    <source>
        <strain evidence="2">DSM 527</strain>
    </source>
</reference>
<evidence type="ECO:0000313" key="1">
    <source>
        <dbReference type="EMBL" id="SDG80701.1"/>
    </source>
</evidence>
<accession>A0A1G7X975</accession>
<dbReference type="EMBL" id="FNBN01000006">
    <property type="protein sequence ID" value="SDG80701.1"/>
    <property type="molecule type" value="Genomic_DNA"/>
</dbReference>
<organism evidence="1 2">
    <name type="scientific">Chitinophaga filiformis</name>
    <name type="common">Myxococcus filiformis</name>
    <name type="synonym">Flexibacter filiformis</name>
    <dbReference type="NCBI Taxonomy" id="104663"/>
    <lineage>
        <taxon>Bacteria</taxon>
        <taxon>Pseudomonadati</taxon>
        <taxon>Bacteroidota</taxon>
        <taxon>Chitinophagia</taxon>
        <taxon>Chitinophagales</taxon>
        <taxon>Chitinophagaceae</taxon>
        <taxon>Chitinophaga</taxon>
    </lineage>
</organism>
<dbReference type="AlphaFoldDB" id="A0A1G7X975"/>
<dbReference type="Proteomes" id="UP000199045">
    <property type="component" value="Unassembled WGS sequence"/>
</dbReference>